<sequence>MSITIDDQTSTAEDLSTEEMELLIFAKKMHDRKPSVSHAIRVAMAIIRKTQIRHKIRSGATAIIFQGMADHQEDTCLEMDEHVNLVLEYNKTLIKPENGMEDSLRRADEMREGLRLAELVGASFRAARGVLTKCPAAVGIEILRSPGTHVHDARCGYGRAHGSGNGNGGGHDPSHGTGSGGSHGDGDGDGPASPASTEGTLS</sequence>
<dbReference type="Proteomes" id="UP000038010">
    <property type="component" value="Unassembled WGS sequence"/>
</dbReference>
<proteinExistence type="predicted"/>
<feature type="compositionally biased region" description="Gly residues" evidence="1">
    <location>
        <begin position="163"/>
        <end position="183"/>
    </location>
</feature>
<comment type="caution">
    <text evidence="2">The sequence shown here is derived from an EMBL/GenBank/DDBJ whole genome shotgun (WGS) entry which is preliminary data.</text>
</comment>
<organism evidence="2 3">
    <name type="scientific">Cyphellophora attinorum</name>
    <dbReference type="NCBI Taxonomy" id="1664694"/>
    <lineage>
        <taxon>Eukaryota</taxon>
        <taxon>Fungi</taxon>
        <taxon>Dikarya</taxon>
        <taxon>Ascomycota</taxon>
        <taxon>Pezizomycotina</taxon>
        <taxon>Eurotiomycetes</taxon>
        <taxon>Chaetothyriomycetidae</taxon>
        <taxon>Chaetothyriales</taxon>
        <taxon>Cyphellophoraceae</taxon>
        <taxon>Cyphellophora</taxon>
    </lineage>
</organism>
<dbReference type="VEuPathDB" id="FungiDB:AB675_5404"/>
<evidence type="ECO:0000313" key="2">
    <source>
        <dbReference type="EMBL" id="KPI41953.1"/>
    </source>
</evidence>
<evidence type="ECO:0000313" key="3">
    <source>
        <dbReference type="Proteomes" id="UP000038010"/>
    </source>
</evidence>
<accession>A0A0N1HCC9</accession>
<keyword evidence="3" id="KW-1185">Reference proteome</keyword>
<reference evidence="2 3" key="1">
    <citation type="submission" date="2015-06" db="EMBL/GenBank/DDBJ databases">
        <title>Draft genome of the ant-associated black yeast Phialophora attae CBS 131958.</title>
        <authorList>
            <person name="Moreno L.F."/>
            <person name="Stielow B.J."/>
            <person name="de Hoog S."/>
            <person name="Vicente V.A."/>
            <person name="Weiss V.A."/>
            <person name="de Vries M."/>
            <person name="Cruz L.M."/>
            <person name="Souza E.M."/>
        </authorList>
    </citation>
    <scope>NUCLEOTIDE SEQUENCE [LARGE SCALE GENOMIC DNA]</scope>
    <source>
        <strain evidence="2 3">CBS 131958</strain>
    </source>
</reference>
<dbReference type="AlphaFoldDB" id="A0A0N1HCC9"/>
<evidence type="ECO:0000256" key="1">
    <source>
        <dbReference type="SAM" id="MobiDB-lite"/>
    </source>
</evidence>
<gene>
    <name evidence="2" type="ORF">AB675_5404</name>
</gene>
<feature type="region of interest" description="Disordered" evidence="1">
    <location>
        <begin position="163"/>
        <end position="202"/>
    </location>
</feature>
<dbReference type="EMBL" id="LFJN01000008">
    <property type="protein sequence ID" value="KPI41953.1"/>
    <property type="molecule type" value="Genomic_DNA"/>
</dbReference>
<protein>
    <submittedName>
        <fullName evidence="2">Uncharacterized protein</fullName>
    </submittedName>
</protein>
<dbReference type="RefSeq" id="XP_018001916.1">
    <property type="nucleotide sequence ID" value="XM_018145613.1"/>
</dbReference>
<dbReference type="GeneID" id="28737493"/>
<name>A0A0N1HCC9_9EURO</name>